<evidence type="ECO:0000313" key="2">
    <source>
        <dbReference type="Proteomes" id="UP000185183"/>
    </source>
</evidence>
<dbReference type="EMBL" id="FSFA01000005">
    <property type="protein sequence ID" value="SHX75742.1"/>
    <property type="molecule type" value="Genomic_DNA"/>
</dbReference>
<evidence type="ECO:0008006" key="3">
    <source>
        <dbReference type="Google" id="ProtNLM"/>
    </source>
</evidence>
<dbReference type="AlphaFoldDB" id="A0A9Q7SH11"/>
<dbReference type="Proteomes" id="UP000185183">
    <property type="component" value="Unassembled WGS sequence"/>
</dbReference>
<dbReference type="PROSITE" id="PS51257">
    <property type="entry name" value="PROKAR_LIPOPROTEIN"/>
    <property type="match status" value="1"/>
</dbReference>
<comment type="caution">
    <text evidence="1">The sequence shown here is derived from an EMBL/GenBank/DDBJ whole genome shotgun (WGS) entry which is preliminary data.</text>
</comment>
<name>A0A9Q7SH11_9MYCO</name>
<dbReference type="SUPFAM" id="SSF82171">
    <property type="entry name" value="DPP6 N-terminal domain-like"/>
    <property type="match status" value="1"/>
</dbReference>
<evidence type="ECO:0000313" key="1">
    <source>
        <dbReference type="EMBL" id="SHX75742.1"/>
    </source>
</evidence>
<gene>
    <name evidence="1" type="ORF">SAMEA2275694_03685</name>
</gene>
<sequence length="382" mass="40570">MRNRYHGTRLWAVAGAVAALLLGGCDTPSQPAERSPRPFVFQTQTSIGLVRGSAVALQLKRIASSRPGPAQLTRDGRHIYSVGDTAITVADTESLAEREINCGGTCIGFLPPLAPLGDGVVGGFDLGGASKPSPDGKTTTAAVRGIDLNASGHQVIDLGAIPLAVAQPAQSNVAPYTYFLDAAQGMYVFLQAVEYRPTRPWELPQTLYIARPNGTPMNLGDYAFPSEDDVWGAISPDRTRLAIGSHGADDQTAACPDVGVDLFDTTTGQRTTVHPDVPADTGYRVRRAWWASDGTLYVNYQQRPCNSGSTWSDPAVWAYKNGSWNRVNTPGAAVLALDLGGGELAVVEPKDADGGILYHVDKGGNRTEIAEGVTEIADIPWR</sequence>
<accession>A0A9Q7SH11</accession>
<proteinExistence type="predicted"/>
<protein>
    <recommendedName>
        <fullName evidence="3">Lipoprotein</fullName>
    </recommendedName>
</protein>
<reference evidence="1 2" key="1">
    <citation type="submission" date="2016-11" db="EMBL/GenBank/DDBJ databases">
        <authorList>
            <consortium name="Pathogen Informatics"/>
        </authorList>
    </citation>
    <scope>NUCLEOTIDE SEQUENCE [LARGE SCALE GENOMIC DNA]</scope>
    <source>
        <strain evidence="1 2">968</strain>
    </source>
</reference>
<organism evidence="1 2">
    <name type="scientific">Mycobacteroides abscessus subsp. bolletii</name>
    <dbReference type="NCBI Taxonomy" id="319705"/>
    <lineage>
        <taxon>Bacteria</taxon>
        <taxon>Bacillati</taxon>
        <taxon>Actinomycetota</taxon>
        <taxon>Actinomycetes</taxon>
        <taxon>Mycobacteriales</taxon>
        <taxon>Mycobacteriaceae</taxon>
        <taxon>Mycobacteroides</taxon>
        <taxon>Mycobacteroides abscessus</taxon>
    </lineage>
</organism>